<dbReference type="InterPro" id="IPR050266">
    <property type="entry name" value="AB_hydrolase_sf"/>
</dbReference>
<accession>A0ABV9XG72</accession>
<gene>
    <name evidence="2" type="ORF">ACFPM3_16480</name>
</gene>
<dbReference type="InterPro" id="IPR029058">
    <property type="entry name" value="AB_hydrolase_fold"/>
</dbReference>
<sequence>MNRTTTVGAEARQRLLAEIPLTEHHRDLAGVPTAVLEGGSGPPMVLLHGIGQSALGWIRVIPDLASSWTLIVPDLPGQGASEVPGGVALTASRVVEWLAALVAATCAAPPVLVGHNLGAAVAARFAAAHGDRVAALVLVDAFGLGPFRPAPGFAVSMAAFQMRTTERTRDRMLGRCMVDFDGVRDDLGERWDGIADYALDRARTPGVKAAGRTLMKDFVLPVIPPAGLAALPAPTTLVWGRQDPEARLRYGEEAAARHGWPLHVIDDCGADPHLERPDALVAAVRAALRVPHGRSRP</sequence>
<dbReference type="Gene3D" id="3.40.50.1820">
    <property type="entry name" value="alpha/beta hydrolase"/>
    <property type="match status" value="1"/>
</dbReference>
<keyword evidence="3" id="KW-1185">Reference proteome</keyword>
<dbReference type="SUPFAM" id="SSF53474">
    <property type="entry name" value="alpha/beta-Hydrolases"/>
    <property type="match status" value="1"/>
</dbReference>
<dbReference type="RefSeq" id="WP_380842253.1">
    <property type="nucleotide sequence ID" value="NZ_JBHMCZ010000038.1"/>
</dbReference>
<evidence type="ECO:0000313" key="3">
    <source>
        <dbReference type="Proteomes" id="UP001595829"/>
    </source>
</evidence>
<evidence type="ECO:0000259" key="1">
    <source>
        <dbReference type="Pfam" id="PF12697"/>
    </source>
</evidence>
<dbReference type="GO" id="GO:0016787">
    <property type="term" value="F:hydrolase activity"/>
    <property type="evidence" value="ECO:0007669"/>
    <property type="project" value="UniProtKB-KW"/>
</dbReference>
<dbReference type="EMBL" id="JBHSJD010000011">
    <property type="protein sequence ID" value="MFC5023738.1"/>
    <property type="molecule type" value="Genomic_DNA"/>
</dbReference>
<feature type="domain" description="AB hydrolase-1" evidence="1">
    <location>
        <begin position="44"/>
        <end position="283"/>
    </location>
</feature>
<name>A0ABV9XG72_9ACTN</name>
<comment type="caution">
    <text evidence="2">The sequence shown here is derived from an EMBL/GenBank/DDBJ whole genome shotgun (WGS) entry which is preliminary data.</text>
</comment>
<protein>
    <submittedName>
        <fullName evidence="2">Alpha/beta fold hydrolase</fullName>
    </submittedName>
</protein>
<dbReference type="Pfam" id="PF12697">
    <property type="entry name" value="Abhydrolase_6"/>
    <property type="match status" value="1"/>
</dbReference>
<organism evidence="2 3">
    <name type="scientific">Streptomyces coeruleoprunus</name>
    <dbReference type="NCBI Taxonomy" id="285563"/>
    <lineage>
        <taxon>Bacteria</taxon>
        <taxon>Bacillati</taxon>
        <taxon>Actinomycetota</taxon>
        <taxon>Actinomycetes</taxon>
        <taxon>Kitasatosporales</taxon>
        <taxon>Streptomycetaceae</taxon>
        <taxon>Streptomyces</taxon>
    </lineage>
</organism>
<dbReference type="PRINTS" id="PR00111">
    <property type="entry name" value="ABHYDROLASE"/>
</dbReference>
<dbReference type="PANTHER" id="PTHR43798">
    <property type="entry name" value="MONOACYLGLYCEROL LIPASE"/>
    <property type="match status" value="1"/>
</dbReference>
<dbReference type="Proteomes" id="UP001595829">
    <property type="component" value="Unassembled WGS sequence"/>
</dbReference>
<proteinExistence type="predicted"/>
<dbReference type="InterPro" id="IPR000073">
    <property type="entry name" value="AB_hydrolase_1"/>
</dbReference>
<reference evidence="3" key="1">
    <citation type="journal article" date="2019" name="Int. J. Syst. Evol. Microbiol.">
        <title>The Global Catalogue of Microorganisms (GCM) 10K type strain sequencing project: providing services to taxonomists for standard genome sequencing and annotation.</title>
        <authorList>
            <consortium name="The Broad Institute Genomics Platform"/>
            <consortium name="The Broad Institute Genome Sequencing Center for Infectious Disease"/>
            <person name="Wu L."/>
            <person name="Ma J."/>
        </authorList>
    </citation>
    <scope>NUCLEOTIDE SEQUENCE [LARGE SCALE GENOMIC DNA]</scope>
    <source>
        <strain evidence="3">CGMCC 4.1648</strain>
    </source>
</reference>
<evidence type="ECO:0000313" key="2">
    <source>
        <dbReference type="EMBL" id="MFC5023738.1"/>
    </source>
</evidence>
<keyword evidence="2" id="KW-0378">Hydrolase</keyword>
<dbReference type="PANTHER" id="PTHR43798:SF33">
    <property type="entry name" value="HYDROLASE, PUTATIVE (AFU_ORTHOLOGUE AFUA_2G14860)-RELATED"/>
    <property type="match status" value="1"/>
</dbReference>